<dbReference type="Pfam" id="PF04228">
    <property type="entry name" value="Zn_peptidase"/>
    <property type="match status" value="1"/>
</dbReference>
<dbReference type="GO" id="GO:0016020">
    <property type="term" value="C:membrane"/>
    <property type="evidence" value="ECO:0007669"/>
    <property type="project" value="UniProtKB-SubCell"/>
</dbReference>
<organism evidence="6 7">
    <name type="scientific">Streptomyces lavendofoliae</name>
    <dbReference type="NCBI Taxonomy" id="67314"/>
    <lineage>
        <taxon>Bacteria</taxon>
        <taxon>Bacillati</taxon>
        <taxon>Actinomycetota</taxon>
        <taxon>Actinomycetes</taxon>
        <taxon>Kitasatosporales</taxon>
        <taxon>Streptomycetaceae</taxon>
        <taxon>Streptomyces</taxon>
    </lineage>
</organism>
<dbReference type="PANTHER" id="PTHR30168:SF0">
    <property type="entry name" value="INNER MEMBRANE PROTEIN"/>
    <property type="match status" value="1"/>
</dbReference>
<evidence type="ECO:0000256" key="2">
    <source>
        <dbReference type="ARBA" id="ARBA00022692"/>
    </source>
</evidence>
<dbReference type="EMBL" id="BMTP01000026">
    <property type="protein sequence ID" value="GGU66010.1"/>
    <property type="molecule type" value="Genomic_DNA"/>
</dbReference>
<keyword evidence="4" id="KW-0472">Membrane</keyword>
<protein>
    <recommendedName>
        <fullName evidence="8">Metalloprotease</fullName>
    </recommendedName>
</protein>
<keyword evidence="5" id="KW-0732">Signal</keyword>
<proteinExistence type="predicted"/>
<keyword evidence="2" id="KW-0812">Transmembrane</keyword>
<dbReference type="AlphaFoldDB" id="A0A918I5A2"/>
<feature type="signal peptide" evidence="5">
    <location>
        <begin position="1"/>
        <end position="23"/>
    </location>
</feature>
<keyword evidence="7" id="KW-1185">Reference proteome</keyword>
<accession>A0A918I5A2</accession>
<feature type="chain" id="PRO_5037711253" description="Metalloprotease" evidence="5">
    <location>
        <begin position="24"/>
        <end position="277"/>
    </location>
</feature>
<dbReference type="PANTHER" id="PTHR30168">
    <property type="entry name" value="PUTATIVE MEMBRANE PROTEIN YPFJ"/>
    <property type="match status" value="1"/>
</dbReference>
<keyword evidence="3" id="KW-1133">Transmembrane helix</keyword>
<evidence type="ECO:0000256" key="4">
    <source>
        <dbReference type="ARBA" id="ARBA00023136"/>
    </source>
</evidence>
<name>A0A918I5A2_9ACTN</name>
<evidence type="ECO:0000256" key="1">
    <source>
        <dbReference type="ARBA" id="ARBA00004167"/>
    </source>
</evidence>
<evidence type="ECO:0000313" key="6">
    <source>
        <dbReference type="EMBL" id="GGU66010.1"/>
    </source>
</evidence>
<gene>
    <name evidence="6" type="ORF">GCM10010274_63340</name>
</gene>
<dbReference type="RefSeq" id="WP_189554706.1">
    <property type="nucleotide sequence ID" value="NZ_BMTP01000026.1"/>
</dbReference>
<evidence type="ECO:0008006" key="8">
    <source>
        <dbReference type="Google" id="ProtNLM"/>
    </source>
</evidence>
<reference evidence="6" key="2">
    <citation type="submission" date="2020-09" db="EMBL/GenBank/DDBJ databases">
        <authorList>
            <person name="Sun Q."/>
            <person name="Ohkuma M."/>
        </authorList>
    </citation>
    <scope>NUCLEOTIDE SEQUENCE</scope>
    <source>
        <strain evidence="6">JCM 4391</strain>
    </source>
</reference>
<evidence type="ECO:0000313" key="7">
    <source>
        <dbReference type="Proteomes" id="UP000636661"/>
    </source>
</evidence>
<evidence type="ECO:0000256" key="5">
    <source>
        <dbReference type="SAM" id="SignalP"/>
    </source>
</evidence>
<sequence>MRNSLPVALLVGSLTLGGGSAGAQEPTPGDVTEQLGVQQVQVAPAGAAPPQSGDEVPTQPVVEEYLTDRLREADEVWTAFFARLGLAEPKVSYLIVTPESGPYKSNCGSLPVIHHNTPNAYYCGWDEASAGFAGTIYLPVTTMQRMWAGDIFGRQSVRKGDFAAAILTAHEFGHHVVHELSEQYRQPLPTGKWWELISDCMAGVWATSAYYRGTMQPGNFEEAVAALEAIGDTAITAEPHGTSEERKNALLTGYNGIPNRYPPGAPAACTETYWKYA</sequence>
<dbReference type="InterPro" id="IPR007343">
    <property type="entry name" value="Uncharacterised_pept_Zn_put"/>
</dbReference>
<comment type="caution">
    <text evidence="6">The sequence shown here is derived from an EMBL/GenBank/DDBJ whole genome shotgun (WGS) entry which is preliminary data.</text>
</comment>
<comment type="subcellular location">
    <subcellularLocation>
        <location evidence="1">Membrane</location>
        <topology evidence="1">Single-pass membrane protein</topology>
    </subcellularLocation>
</comment>
<evidence type="ECO:0000256" key="3">
    <source>
        <dbReference type="ARBA" id="ARBA00022989"/>
    </source>
</evidence>
<dbReference type="Proteomes" id="UP000636661">
    <property type="component" value="Unassembled WGS sequence"/>
</dbReference>
<reference evidence="6" key="1">
    <citation type="journal article" date="2014" name="Int. J. Syst. Evol. Microbiol.">
        <title>Complete genome sequence of Corynebacterium casei LMG S-19264T (=DSM 44701T), isolated from a smear-ripened cheese.</title>
        <authorList>
            <consortium name="US DOE Joint Genome Institute (JGI-PGF)"/>
            <person name="Walter F."/>
            <person name="Albersmeier A."/>
            <person name="Kalinowski J."/>
            <person name="Ruckert C."/>
        </authorList>
    </citation>
    <scope>NUCLEOTIDE SEQUENCE</scope>
    <source>
        <strain evidence="6">JCM 4391</strain>
    </source>
</reference>